<dbReference type="PROSITE" id="PS50943">
    <property type="entry name" value="HTH_CROC1"/>
    <property type="match status" value="1"/>
</dbReference>
<dbReference type="EMBL" id="CP102845">
    <property type="protein sequence ID" value="UVF20680.1"/>
    <property type="molecule type" value="Genomic_DNA"/>
</dbReference>
<dbReference type="Gene3D" id="2.60.120.10">
    <property type="entry name" value="Jelly Rolls"/>
    <property type="match status" value="1"/>
</dbReference>
<dbReference type="Pfam" id="PF07883">
    <property type="entry name" value="Cupin_2"/>
    <property type="match status" value="1"/>
</dbReference>
<evidence type="ECO:0000256" key="1">
    <source>
        <dbReference type="ARBA" id="ARBA00023125"/>
    </source>
</evidence>
<dbReference type="PANTHER" id="PTHR46797:SF20">
    <property type="entry name" value="BLR4304 PROTEIN"/>
    <property type="match status" value="1"/>
</dbReference>
<sequence>MSEASLKDQGELIQDVIRRIDVGARRSELDHPAEDVNIGARLNQIRKDRQMTLQEASRATGVSASAFSKIERNELSPTISTLQRIAQGLGVELVALLSEQESGVVNYGRRSVSRAGEGNPHKTITCNNTLLCPDLRNKRITPILTRVTARSPEDYRSWAKSEAEIFLMVLEGTLVVHSRLYEPLTLNAGDSMYYDANSEHVWTSVGPEDAKVLWVLTVT</sequence>
<dbReference type="InterPro" id="IPR050807">
    <property type="entry name" value="TransReg_Diox_bact_type"/>
</dbReference>
<dbReference type="SMART" id="SM00530">
    <property type="entry name" value="HTH_XRE"/>
    <property type="match status" value="1"/>
</dbReference>
<accession>A0ABY5RTV4</accession>
<dbReference type="Pfam" id="PF01381">
    <property type="entry name" value="HTH_3"/>
    <property type="match status" value="1"/>
</dbReference>
<dbReference type="InterPro" id="IPR011051">
    <property type="entry name" value="RmlC_Cupin_sf"/>
</dbReference>
<proteinExistence type="predicted"/>
<evidence type="ECO:0000313" key="4">
    <source>
        <dbReference type="Proteomes" id="UP001017257"/>
    </source>
</evidence>
<dbReference type="RefSeq" id="WP_173946363.1">
    <property type="nucleotide sequence ID" value="NZ_CP102845.1"/>
</dbReference>
<dbReference type="InterPro" id="IPR013096">
    <property type="entry name" value="Cupin_2"/>
</dbReference>
<keyword evidence="1" id="KW-0238">DNA-binding</keyword>
<evidence type="ECO:0000259" key="2">
    <source>
        <dbReference type="PROSITE" id="PS50943"/>
    </source>
</evidence>
<dbReference type="InterPro" id="IPR010982">
    <property type="entry name" value="Lambda_DNA-bd_dom_sf"/>
</dbReference>
<dbReference type="InterPro" id="IPR001387">
    <property type="entry name" value="Cro/C1-type_HTH"/>
</dbReference>
<dbReference type="InterPro" id="IPR014710">
    <property type="entry name" value="RmlC-like_jellyroll"/>
</dbReference>
<organism evidence="3 4">
    <name type="scientific">Microvirga terrae</name>
    <dbReference type="NCBI Taxonomy" id="2740529"/>
    <lineage>
        <taxon>Bacteria</taxon>
        <taxon>Pseudomonadati</taxon>
        <taxon>Pseudomonadota</taxon>
        <taxon>Alphaproteobacteria</taxon>
        <taxon>Hyphomicrobiales</taxon>
        <taxon>Methylobacteriaceae</taxon>
        <taxon>Microvirga</taxon>
    </lineage>
</organism>
<gene>
    <name evidence="3" type="ORF">HPT29_006005</name>
</gene>
<dbReference type="SUPFAM" id="SSF51182">
    <property type="entry name" value="RmlC-like cupins"/>
    <property type="match status" value="1"/>
</dbReference>
<dbReference type="Gene3D" id="1.10.260.40">
    <property type="entry name" value="lambda repressor-like DNA-binding domains"/>
    <property type="match status" value="1"/>
</dbReference>
<keyword evidence="4" id="KW-1185">Reference proteome</keyword>
<dbReference type="Proteomes" id="UP001017257">
    <property type="component" value="Chromosome"/>
</dbReference>
<dbReference type="CDD" id="cd00093">
    <property type="entry name" value="HTH_XRE"/>
    <property type="match status" value="1"/>
</dbReference>
<evidence type="ECO:0000313" key="3">
    <source>
        <dbReference type="EMBL" id="UVF20680.1"/>
    </source>
</evidence>
<dbReference type="PANTHER" id="PTHR46797">
    <property type="entry name" value="HTH-TYPE TRANSCRIPTIONAL REGULATOR"/>
    <property type="match status" value="1"/>
</dbReference>
<reference evidence="3" key="1">
    <citation type="submission" date="2022-08" db="EMBL/GenBank/DDBJ databases">
        <title>Microvirga terrae sp. nov., isolated from soil.</title>
        <authorList>
            <person name="Kim K.H."/>
            <person name="Seo Y.L."/>
            <person name="Kim J.M."/>
            <person name="Lee J.K."/>
            <person name="Han D.M."/>
            <person name="Jeon C.O."/>
        </authorList>
    </citation>
    <scope>NUCLEOTIDE SEQUENCE</scope>
    <source>
        <strain evidence="3">R24</strain>
    </source>
</reference>
<protein>
    <submittedName>
        <fullName evidence="3">XRE family transcriptional regulator</fullName>
    </submittedName>
</protein>
<dbReference type="CDD" id="cd02209">
    <property type="entry name" value="cupin_XRE_C"/>
    <property type="match status" value="1"/>
</dbReference>
<feature type="domain" description="HTH cro/C1-type" evidence="2">
    <location>
        <begin position="42"/>
        <end position="96"/>
    </location>
</feature>
<dbReference type="SUPFAM" id="SSF47413">
    <property type="entry name" value="lambda repressor-like DNA-binding domains"/>
    <property type="match status" value="1"/>
</dbReference>
<name>A0ABY5RTV4_9HYPH</name>